<keyword evidence="2 3" id="KW-1015">Disulfide bond</keyword>
<reference evidence="6 7" key="1">
    <citation type="submission" date="2021-06" db="EMBL/GenBank/DDBJ databases">
        <authorList>
            <person name="Palmer J.M."/>
        </authorList>
    </citation>
    <scope>NUCLEOTIDE SEQUENCE [LARGE SCALE GENOMIC DNA]</scope>
    <source>
        <strain evidence="6 7">CL_MEX2019</strain>
        <tissue evidence="6">Muscle</tissue>
    </source>
</reference>
<dbReference type="PROSITE" id="PS00615">
    <property type="entry name" value="C_TYPE_LECTIN_1"/>
    <property type="match status" value="1"/>
</dbReference>
<dbReference type="PANTHER" id="PTHR22804:SF60">
    <property type="entry name" value="AGGRECAN A"/>
    <property type="match status" value="1"/>
</dbReference>
<dbReference type="InterPro" id="IPR001304">
    <property type="entry name" value="C-type_lectin-like"/>
</dbReference>
<dbReference type="InterPro" id="IPR050691">
    <property type="entry name" value="Hyaluronan_bind_Proteoglycan"/>
</dbReference>
<dbReference type="InterPro" id="IPR016187">
    <property type="entry name" value="CTDL_fold"/>
</dbReference>
<name>A0ABU7EXJ1_9TELE</name>
<dbReference type="CDD" id="cd00033">
    <property type="entry name" value="CCP"/>
    <property type="match status" value="1"/>
</dbReference>
<dbReference type="InterPro" id="IPR018378">
    <property type="entry name" value="C-type_lectin_CS"/>
</dbReference>
<dbReference type="SMART" id="SM00032">
    <property type="entry name" value="CCP"/>
    <property type="match status" value="1"/>
</dbReference>
<dbReference type="PROSITE" id="PS50923">
    <property type="entry name" value="SUSHI"/>
    <property type="match status" value="1"/>
</dbReference>
<dbReference type="SUPFAM" id="SSF56436">
    <property type="entry name" value="C-type lectin-like"/>
    <property type="match status" value="1"/>
</dbReference>
<sequence length="211" mass="24505">EQLCEDGWTKFQGNCYLHISDREEWLEAEKHCRDLNSHLVSIITPEEQQFVSASVQDYQWIGLNDKTVENDFQWTDGTPLQYENWKLNQPDNYFNPGEDCVVMIWDDNGKWNDVPCNYHLPFTCKKGPVSCGAPPVVKNAHMFGNRRPKYPVNSIIRYQCNSGFRQRHLPVVRCQADGQWEKSKVECTDVKARIRIHGRTNGNSSVRGKNK</sequence>
<dbReference type="InterPro" id="IPR035976">
    <property type="entry name" value="Sushi/SCR/CCP_sf"/>
</dbReference>
<proteinExistence type="predicted"/>
<dbReference type="SMART" id="SM00034">
    <property type="entry name" value="CLECT"/>
    <property type="match status" value="1"/>
</dbReference>
<evidence type="ECO:0000259" key="4">
    <source>
        <dbReference type="PROSITE" id="PS50041"/>
    </source>
</evidence>
<gene>
    <name evidence="6" type="ORF">CHARACLAT_028500</name>
</gene>
<evidence type="ECO:0000259" key="5">
    <source>
        <dbReference type="PROSITE" id="PS50923"/>
    </source>
</evidence>
<keyword evidence="7" id="KW-1185">Reference proteome</keyword>
<dbReference type="Gene3D" id="2.10.70.10">
    <property type="entry name" value="Complement Module, domain 1"/>
    <property type="match status" value="1"/>
</dbReference>
<feature type="disulfide bond" evidence="3">
    <location>
        <begin position="160"/>
        <end position="187"/>
    </location>
</feature>
<feature type="domain" description="C-type lectin" evidence="4">
    <location>
        <begin position="11"/>
        <end position="125"/>
    </location>
</feature>
<evidence type="ECO:0000313" key="7">
    <source>
        <dbReference type="Proteomes" id="UP001352852"/>
    </source>
</evidence>
<organism evidence="6 7">
    <name type="scientific">Characodon lateralis</name>
    <dbReference type="NCBI Taxonomy" id="208331"/>
    <lineage>
        <taxon>Eukaryota</taxon>
        <taxon>Metazoa</taxon>
        <taxon>Chordata</taxon>
        <taxon>Craniata</taxon>
        <taxon>Vertebrata</taxon>
        <taxon>Euteleostomi</taxon>
        <taxon>Actinopterygii</taxon>
        <taxon>Neopterygii</taxon>
        <taxon>Teleostei</taxon>
        <taxon>Neoteleostei</taxon>
        <taxon>Acanthomorphata</taxon>
        <taxon>Ovalentaria</taxon>
        <taxon>Atherinomorphae</taxon>
        <taxon>Cyprinodontiformes</taxon>
        <taxon>Goodeidae</taxon>
        <taxon>Characodon</taxon>
    </lineage>
</organism>
<dbReference type="SUPFAM" id="SSF57535">
    <property type="entry name" value="Complement control module/SCR domain"/>
    <property type="match status" value="1"/>
</dbReference>
<evidence type="ECO:0000256" key="1">
    <source>
        <dbReference type="ARBA" id="ARBA00022729"/>
    </source>
</evidence>
<dbReference type="Proteomes" id="UP001352852">
    <property type="component" value="Unassembled WGS sequence"/>
</dbReference>
<dbReference type="InterPro" id="IPR000436">
    <property type="entry name" value="Sushi_SCR_CCP_dom"/>
</dbReference>
<dbReference type="Pfam" id="PF00084">
    <property type="entry name" value="Sushi"/>
    <property type="match status" value="1"/>
</dbReference>
<feature type="disulfide bond" evidence="3">
    <location>
        <begin position="131"/>
        <end position="174"/>
    </location>
</feature>
<dbReference type="Gene3D" id="3.10.100.10">
    <property type="entry name" value="Mannose-Binding Protein A, subunit A"/>
    <property type="match status" value="1"/>
</dbReference>
<evidence type="ECO:0000313" key="6">
    <source>
        <dbReference type="EMBL" id="MED6291917.1"/>
    </source>
</evidence>
<feature type="non-terminal residue" evidence="6">
    <location>
        <position position="1"/>
    </location>
</feature>
<keyword evidence="3" id="KW-0768">Sushi</keyword>
<keyword evidence="1" id="KW-0732">Signal</keyword>
<accession>A0ABU7EXJ1</accession>
<dbReference type="PANTHER" id="PTHR22804">
    <property type="entry name" value="AGGRECAN/VERSICAN PROTEOGLYCAN"/>
    <property type="match status" value="1"/>
</dbReference>
<feature type="domain" description="Sushi" evidence="5">
    <location>
        <begin position="129"/>
        <end position="189"/>
    </location>
</feature>
<comment type="caution">
    <text evidence="6">The sequence shown here is derived from an EMBL/GenBank/DDBJ whole genome shotgun (WGS) entry which is preliminary data.</text>
</comment>
<evidence type="ECO:0000256" key="2">
    <source>
        <dbReference type="ARBA" id="ARBA00023157"/>
    </source>
</evidence>
<dbReference type="EMBL" id="JAHUTJ010069388">
    <property type="protein sequence ID" value="MED6291917.1"/>
    <property type="molecule type" value="Genomic_DNA"/>
</dbReference>
<dbReference type="Pfam" id="PF00059">
    <property type="entry name" value="Lectin_C"/>
    <property type="match status" value="1"/>
</dbReference>
<dbReference type="PROSITE" id="PS50041">
    <property type="entry name" value="C_TYPE_LECTIN_2"/>
    <property type="match status" value="1"/>
</dbReference>
<protein>
    <submittedName>
        <fullName evidence="6">Uncharacterized protein</fullName>
    </submittedName>
</protein>
<evidence type="ECO:0000256" key="3">
    <source>
        <dbReference type="PROSITE-ProRule" id="PRU00302"/>
    </source>
</evidence>
<dbReference type="InterPro" id="IPR016186">
    <property type="entry name" value="C-type_lectin-like/link_sf"/>
</dbReference>